<proteinExistence type="predicted"/>
<evidence type="ECO:0000313" key="3">
    <source>
        <dbReference type="Proteomes" id="UP000322234"/>
    </source>
</evidence>
<keyword evidence="3" id="KW-1185">Reference proteome</keyword>
<organism evidence="2 3">
    <name type="scientific">Bos mutus</name>
    <name type="common">wild yak</name>
    <dbReference type="NCBI Taxonomy" id="72004"/>
    <lineage>
        <taxon>Eukaryota</taxon>
        <taxon>Metazoa</taxon>
        <taxon>Chordata</taxon>
        <taxon>Craniata</taxon>
        <taxon>Vertebrata</taxon>
        <taxon>Euteleostomi</taxon>
        <taxon>Mammalia</taxon>
        <taxon>Eutheria</taxon>
        <taxon>Laurasiatheria</taxon>
        <taxon>Artiodactyla</taxon>
        <taxon>Ruminantia</taxon>
        <taxon>Pecora</taxon>
        <taxon>Bovidae</taxon>
        <taxon>Bovinae</taxon>
        <taxon>Bos</taxon>
    </lineage>
</organism>
<evidence type="ECO:0000256" key="1">
    <source>
        <dbReference type="SAM" id="MobiDB-lite"/>
    </source>
</evidence>
<dbReference type="AlphaFoldDB" id="A0A6B0RII0"/>
<accession>A0A6B0RII0</accession>
<dbReference type="EMBL" id="VBQZ03000046">
    <property type="protein sequence ID" value="MXQ88517.1"/>
    <property type="molecule type" value="Genomic_DNA"/>
</dbReference>
<reference evidence="2" key="1">
    <citation type="submission" date="2019-10" db="EMBL/GenBank/DDBJ databases">
        <title>The sequence and de novo assembly of the wild yak genome.</title>
        <authorList>
            <person name="Liu Y."/>
        </authorList>
    </citation>
    <scope>NUCLEOTIDE SEQUENCE [LARGE SCALE GENOMIC DNA]</scope>
    <source>
        <strain evidence="2">WY2019</strain>
    </source>
</reference>
<sequence>MLLPLPWTCGEVGPSPRRVTRGPDSVQAAVPGELPPPPPSRHVTRPGGAHEAGKGRLSLSPLGPGSETGGTSSRLCWDSTAITGSRPGGRPFVRGFPDGPVNHVQADPVYCRVPEGLTDLLQVTGVVHAELGVQRALPQIQSLGCPPPGAQVSIGGPSWLQTSVQGGFACFQFCSFVLGVALRCLVVAALLDVWWSQRCSWLQFKSVEDSLRGSPPSSSVRASVLVSASLLLDLGVVVAEAGTFAERLLSPEDANTQFHVVLRQADASAPAQKELSRCCCSHEATSSETRVLTDWV</sequence>
<dbReference type="Proteomes" id="UP000322234">
    <property type="component" value="Unassembled WGS sequence"/>
</dbReference>
<feature type="region of interest" description="Disordered" evidence="1">
    <location>
        <begin position="1"/>
        <end position="75"/>
    </location>
</feature>
<name>A0A6B0RII0_9CETA</name>
<comment type="caution">
    <text evidence="2">The sequence shown here is derived from an EMBL/GenBank/DDBJ whole genome shotgun (WGS) entry which is preliminary data.</text>
</comment>
<evidence type="ECO:0000313" key="2">
    <source>
        <dbReference type="EMBL" id="MXQ88517.1"/>
    </source>
</evidence>
<protein>
    <submittedName>
        <fullName evidence="2">Uncharacterized protein</fullName>
    </submittedName>
</protein>
<gene>
    <name evidence="2" type="ORF">E5288_WYG006782</name>
</gene>